<organism evidence="1">
    <name type="scientific">Salmonella phage vB_SEnST11_KE24</name>
    <dbReference type="NCBI Taxonomy" id="3161175"/>
    <lineage>
        <taxon>Viruses</taxon>
        <taxon>Duplodnaviria</taxon>
        <taxon>Heunggongvirae</taxon>
        <taxon>Uroviricota</taxon>
        <taxon>Caudoviricetes</taxon>
        <taxon>Rosemountvirus</taxon>
    </lineage>
</organism>
<gene>
    <name evidence="1" type="ORF">GCAXZXLR_CDS0085</name>
</gene>
<dbReference type="Gene3D" id="3.40.50.300">
    <property type="entry name" value="P-loop containing nucleotide triphosphate hydrolases"/>
    <property type="match status" value="1"/>
</dbReference>
<dbReference type="SUPFAM" id="SSF52540">
    <property type="entry name" value="P-loop containing nucleoside triphosphate hydrolases"/>
    <property type="match status" value="1"/>
</dbReference>
<reference evidence="1" key="1">
    <citation type="submission" date="2024-05" db="EMBL/GenBank/DDBJ databases">
        <authorList>
            <person name="Mugo M.M."/>
            <person name="Musyoki A.M."/>
            <person name="Makumi A.M."/>
            <person name="Mutai I."/>
            <person name="Drechsel O."/>
            <person name="Kering K.K."/>
            <person name="Muturi P."/>
            <person name="Mbae C.K."/>
            <person name="Kariuki S.M."/>
        </authorList>
    </citation>
    <scope>NUCLEOTIDE SEQUENCE</scope>
</reference>
<dbReference type="GO" id="GO:0016301">
    <property type="term" value="F:kinase activity"/>
    <property type="evidence" value="ECO:0007669"/>
    <property type="project" value="UniProtKB-KW"/>
</dbReference>
<dbReference type="InterPro" id="IPR027417">
    <property type="entry name" value="P-loop_NTPase"/>
</dbReference>
<evidence type="ECO:0000313" key="1">
    <source>
        <dbReference type="EMBL" id="XCH40768.1"/>
    </source>
</evidence>
<protein>
    <submittedName>
        <fullName evidence="1">Thymidylate kinase</fullName>
    </submittedName>
</protein>
<dbReference type="EMBL" id="PP856723">
    <property type="protein sequence ID" value="XCH40768.1"/>
    <property type="molecule type" value="Genomic_DNA"/>
</dbReference>
<sequence>MKLDNNYTMNLQTEAKMNVIIEGPDNSGKSTLIEFLKSHTGRSVIHNTVDKDPESVMAKQAKENALEGNCIYDRSAVISEYIYCLVLQRTPVININVSHVADMCDNAIVIFCMPPVEKVLATTKDEMPGVVENLEALYNQYDNLIDELVMMGKQFFIYDWTAEEDGPEAALEYINERINKEWNK</sequence>
<accession>A0AAU8GFJ3</accession>
<name>A0AAU8GFJ3_9CAUD</name>
<proteinExistence type="predicted"/>
<keyword evidence="1" id="KW-0808">Transferase</keyword>
<keyword evidence="1" id="KW-0418">Kinase</keyword>